<dbReference type="AlphaFoldDB" id="J2Z9D4"/>
<protein>
    <submittedName>
        <fullName evidence="1">Uncharacterized protein</fullName>
    </submittedName>
</protein>
<evidence type="ECO:0000313" key="1">
    <source>
        <dbReference type="EMBL" id="EJN57240.1"/>
    </source>
</evidence>
<gene>
    <name evidence="1" type="ORF">HSB1_46260</name>
</gene>
<dbReference type="Proteomes" id="UP000007813">
    <property type="component" value="Unassembled WGS sequence"/>
</dbReference>
<name>J2Z9D4_9EURY</name>
<sequence length="50" mass="6075">MAFSIRFESAIIGATLSFVWCFRQELLKQGKKRLQEYYCHEQEEVDRYLI</sequence>
<organism evidence="1 2">
    <name type="scientific">Halogranum salarium B-1</name>
    <dbReference type="NCBI Taxonomy" id="1210908"/>
    <lineage>
        <taxon>Archaea</taxon>
        <taxon>Methanobacteriati</taxon>
        <taxon>Methanobacteriota</taxon>
        <taxon>Stenosarchaea group</taxon>
        <taxon>Halobacteria</taxon>
        <taxon>Halobacteriales</taxon>
        <taxon>Haloferacaceae</taxon>
    </lineage>
</organism>
<dbReference type="EMBL" id="ALJD01000016">
    <property type="protein sequence ID" value="EJN57240.1"/>
    <property type="molecule type" value="Genomic_DNA"/>
</dbReference>
<evidence type="ECO:0000313" key="2">
    <source>
        <dbReference type="Proteomes" id="UP000007813"/>
    </source>
</evidence>
<reference evidence="1 2" key="1">
    <citation type="journal article" date="2012" name="J. Bacteriol.">
        <title>Draft Genome Sequence of the Extremely Halophilic Archaeon Halogranum salarium B-1T.</title>
        <authorList>
            <person name="Kim K.K."/>
            <person name="Lee K.C."/>
            <person name="Lee J.S."/>
        </authorList>
    </citation>
    <scope>NUCLEOTIDE SEQUENCE [LARGE SCALE GENOMIC DNA]</scope>
    <source>
        <strain evidence="1 2">B-1</strain>
    </source>
</reference>
<proteinExistence type="predicted"/>
<accession>J2Z9D4</accession>
<comment type="caution">
    <text evidence="1">The sequence shown here is derived from an EMBL/GenBank/DDBJ whole genome shotgun (WGS) entry which is preliminary data.</text>
</comment>